<dbReference type="AlphaFoldDB" id="A0A133US03"/>
<dbReference type="InterPro" id="IPR027417">
    <property type="entry name" value="P-loop_NTPase"/>
</dbReference>
<proteinExistence type="inferred from homology"/>
<dbReference type="PANTHER" id="PTHR43335:SF11">
    <property type="entry name" value="ABC TRANSPORTER RELATED"/>
    <property type="match status" value="1"/>
</dbReference>
<name>A0A133US03_9EURY</name>
<protein>
    <recommendedName>
        <fullName evidence="5">ABC transporter domain-containing protein</fullName>
    </recommendedName>
</protein>
<dbReference type="InterPro" id="IPR017871">
    <property type="entry name" value="ABC_transporter-like_CS"/>
</dbReference>
<comment type="caution">
    <text evidence="6">The sequence shown here is derived from an EMBL/GenBank/DDBJ whole genome shotgun (WGS) entry which is preliminary data.</text>
</comment>
<dbReference type="Pfam" id="PF00005">
    <property type="entry name" value="ABC_tran"/>
    <property type="match status" value="1"/>
</dbReference>
<organism evidence="6 7">
    <name type="scientific">candidate division MSBL1 archaeon SCGC-AAA259I09</name>
    <dbReference type="NCBI Taxonomy" id="1698267"/>
    <lineage>
        <taxon>Archaea</taxon>
        <taxon>Methanobacteriati</taxon>
        <taxon>Methanobacteriota</taxon>
        <taxon>candidate division MSBL1</taxon>
    </lineage>
</organism>
<evidence type="ECO:0000313" key="7">
    <source>
        <dbReference type="Proteomes" id="UP000070463"/>
    </source>
</evidence>
<evidence type="ECO:0000256" key="2">
    <source>
        <dbReference type="ARBA" id="ARBA00022448"/>
    </source>
</evidence>
<dbReference type="InterPro" id="IPR003439">
    <property type="entry name" value="ABC_transporter-like_ATP-bd"/>
</dbReference>
<sequence length="315" mass="35158">MMGEPVIQTENLTKKYGYKTAVDNLNLKIDKGEIFGLIGPNGSGKTTTVLMLLGLTEPTHGKCRVLGFDPLTNPREVKRRTGYIPERVGFYEELTSGENLYYVAKLNDIPKEEVKDQIVDVLETVGLGDVEETKVEEFSQGMRQRLAIASILIKQPEIVFLDEPTTGLDPEGADEILKLIEEMKKEKEMTVLCSSHLLHHIRRISDRVGMMINGSMVAEQKISELEDEVSSLIVAQVSEMTESLLDEIGSIEEVENVEAKNGEITVKGKGDLRGKIAETIVKTGSTLLGLERKKVELSDFYERYSKERERHGGSN</sequence>
<reference evidence="6 7" key="1">
    <citation type="journal article" date="2016" name="Sci. Rep.">
        <title>Metabolic traits of an uncultured archaeal lineage -MSBL1- from brine pools of the Red Sea.</title>
        <authorList>
            <person name="Mwirichia R."/>
            <person name="Alam I."/>
            <person name="Rashid M."/>
            <person name="Vinu M."/>
            <person name="Ba-Alawi W."/>
            <person name="Anthony Kamau A."/>
            <person name="Kamanda Ngugi D."/>
            <person name="Goker M."/>
            <person name="Klenk H.P."/>
            <person name="Bajic V."/>
            <person name="Stingl U."/>
        </authorList>
    </citation>
    <scope>NUCLEOTIDE SEQUENCE [LARGE SCALE GENOMIC DNA]</scope>
    <source>
        <strain evidence="6">SCGC-AAA259I09</strain>
    </source>
</reference>
<dbReference type="SUPFAM" id="SSF52540">
    <property type="entry name" value="P-loop containing nucleoside triphosphate hydrolases"/>
    <property type="match status" value="1"/>
</dbReference>
<dbReference type="PROSITE" id="PS00211">
    <property type="entry name" value="ABC_TRANSPORTER_1"/>
    <property type="match status" value="1"/>
</dbReference>
<keyword evidence="4" id="KW-0067">ATP-binding</keyword>
<keyword evidence="2" id="KW-0813">Transport</keyword>
<accession>A0A133US03</accession>
<dbReference type="PANTHER" id="PTHR43335">
    <property type="entry name" value="ABC TRANSPORTER, ATP-BINDING PROTEIN"/>
    <property type="match status" value="1"/>
</dbReference>
<evidence type="ECO:0000259" key="5">
    <source>
        <dbReference type="PROSITE" id="PS50893"/>
    </source>
</evidence>
<dbReference type="EMBL" id="LHXR01000054">
    <property type="protein sequence ID" value="KXA96896.1"/>
    <property type="molecule type" value="Genomic_DNA"/>
</dbReference>
<dbReference type="GO" id="GO:0016887">
    <property type="term" value="F:ATP hydrolysis activity"/>
    <property type="evidence" value="ECO:0007669"/>
    <property type="project" value="InterPro"/>
</dbReference>
<evidence type="ECO:0000256" key="4">
    <source>
        <dbReference type="ARBA" id="ARBA00022840"/>
    </source>
</evidence>
<keyword evidence="3" id="KW-0547">Nucleotide-binding</keyword>
<dbReference type="InterPro" id="IPR003593">
    <property type="entry name" value="AAA+_ATPase"/>
</dbReference>
<dbReference type="GO" id="GO:0005524">
    <property type="term" value="F:ATP binding"/>
    <property type="evidence" value="ECO:0007669"/>
    <property type="project" value="UniProtKB-KW"/>
</dbReference>
<dbReference type="Proteomes" id="UP000070463">
    <property type="component" value="Unassembled WGS sequence"/>
</dbReference>
<feature type="domain" description="ABC transporter" evidence="5">
    <location>
        <begin position="7"/>
        <end position="238"/>
    </location>
</feature>
<dbReference type="PROSITE" id="PS50893">
    <property type="entry name" value="ABC_TRANSPORTER_2"/>
    <property type="match status" value="1"/>
</dbReference>
<evidence type="ECO:0000256" key="1">
    <source>
        <dbReference type="ARBA" id="ARBA00005417"/>
    </source>
</evidence>
<evidence type="ECO:0000313" key="6">
    <source>
        <dbReference type="EMBL" id="KXA96896.1"/>
    </source>
</evidence>
<comment type="similarity">
    <text evidence="1">Belongs to the ABC transporter superfamily.</text>
</comment>
<dbReference type="SMART" id="SM00382">
    <property type="entry name" value="AAA"/>
    <property type="match status" value="1"/>
</dbReference>
<gene>
    <name evidence="6" type="ORF">AKJ37_04185</name>
</gene>
<dbReference type="Gene3D" id="3.40.50.300">
    <property type="entry name" value="P-loop containing nucleotide triphosphate hydrolases"/>
    <property type="match status" value="1"/>
</dbReference>
<evidence type="ECO:0000256" key="3">
    <source>
        <dbReference type="ARBA" id="ARBA00022741"/>
    </source>
</evidence>
<keyword evidence="7" id="KW-1185">Reference proteome</keyword>